<gene>
    <name evidence="1" type="ORF">D5086_013995</name>
</gene>
<organism evidence="1 2">
    <name type="scientific">Populus alba</name>
    <name type="common">White poplar</name>
    <dbReference type="NCBI Taxonomy" id="43335"/>
    <lineage>
        <taxon>Eukaryota</taxon>
        <taxon>Viridiplantae</taxon>
        <taxon>Streptophyta</taxon>
        <taxon>Embryophyta</taxon>
        <taxon>Tracheophyta</taxon>
        <taxon>Spermatophyta</taxon>
        <taxon>Magnoliopsida</taxon>
        <taxon>eudicotyledons</taxon>
        <taxon>Gunneridae</taxon>
        <taxon>Pentapetalae</taxon>
        <taxon>rosids</taxon>
        <taxon>fabids</taxon>
        <taxon>Malpighiales</taxon>
        <taxon>Salicaceae</taxon>
        <taxon>Saliceae</taxon>
        <taxon>Populus</taxon>
    </lineage>
</organism>
<keyword evidence="2" id="KW-1185">Reference proteome</keyword>
<evidence type="ECO:0000313" key="1">
    <source>
        <dbReference type="EMBL" id="KAL3587128.1"/>
    </source>
</evidence>
<dbReference type="Proteomes" id="UP000309997">
    <property type="component" value="Unassembled WGS sequence"/>
</dbReference>
<accession>A0ACC4C784</accession>
<sequence>MVSVRYSMAYKFSKNFVSHLLLLICFRILLVLLGSAEISTCCTRCGLLNDITPANSHGALSSSDPILCFDDTTPKNGYVSIVTKDFRVKNKF</sequence>
<name>A0ACC4C784_POPAL</name>
<dbReference type="EMBL" id="RCHU02000006">
    <property type="protein sequence ID" value="KAL3587128.1"/>
    <property type="molecule type" value="Genomic_DNA"/>
</dbReference>
<evidence type="ECO:0000313" key="2">
    <source>
        <dbReference type="Proteomes" id="UP000309997"/>
    </source>
</evidence>
<reference evidence="1 2" key="1">
    <citation type="journal article" date="2024" name="Plant Biotechnol. J.">
        <title>Genome and CRISPR/Cas9 system of a widespread forest tree (Populus alba) in the world.</title>
        <authorList>
            <person name="Liu Y.J."/>
            <person name="Jiang P.F."/>
            <person name="Han X.M."/>
            <person name="Li X.Y."/>
            <person name="Wang H.M."/>
            <person name="Wang Y.J."/>
            <person name="Wang X.X."/>
            <person name="Zeng Q.Y."/>
        </authorList>
    </citation>
    <scope>NUCLEOTIDE SEQUENCE [LARGE SCALE GENOMIC DNA]</scope>
    <source>
        <strain evidence="2">cv. PAL-ZL1</strain>
    </source>
</reference>
<protein>
    <submittedName>
        <fullName evidence="1">Uncharacterized protein</fullName>
    </submittedName>
</protein>
<proteinExistence type="predicted"/>
<comment type="caution">
    <text evidence="1">The sequence shown here is derived from an EMBL/GenBank/DDBJ whole genome shotgun (WGS) entry which is preliminary data.</text>
</comment>